<proteinExistence type="predicted"/>
<evidence type="ECO:0000313" key="2">
    <source>
        <dbReference type="EMBL" id="CAC5344499.1"/>
    </source>
</evidence>
<protein>
    <submittedName>
        <fullName evidence="2">Uncharacterized protein</fullName>
    </submittedName>
</protein>
<feature type="transmembrane region" description="Helical" evidence="1">
    <location>
        <begin position="62"/>
        <end position="82"/>
    </location>
</feature>
<organism evidence="2 3">
    <name type="scientific">Planktothrix rubescens CCAP 1459/22</name>
    <dbReference type="NCBI Taxonomy" id="329571"/>
    <lineage>
        <taxon>Bacteria</taxon>
        <taxon>Bacillati</taxon>
        <taxon>Cyanobacteriota</taxon>
        <taxon>Cyanophyceae</taxon>
        <taxon>Oscillatoriophycideae</taxon>
        <taxon>Oscillatoriales</taxon>
        <taxon>Microcoleaceae</taxon>
        <taxon>Planktothrix</taxon>
    </lineage>
</organism>
<accession>A0A6J7ZQA4</accession>
<dbReference type="Proteomes" id="UP000196521">
    <property type="component" value="Chromosome"/>
</dbReference>
<dbReference type="RefSeq" id="WP_348534559.1">
    <property type="nucleotide sequence ID" value="NZ_LR812490.1"/>
</dbReference>
<dbReference type="EMBL" id="LR812490">
    <property type="protein sequence ID" value="CAC5344499.1"/>
    <property type="molecule type" value="Genomic_DNA"/>
</dbReference>
<comment type="caution">
    <text evidence="2">The sequence shown here is derived from an EMBL/GenBank/DDBJ whole genome shotgun (WGS) entry which is preliminary data.</text>
</comment>
<evidence type="ECO:0000313" key="3">
    <source>
        <dbReference type="Proteomes" id="UP000196521"/>
    </source>
</evidence>
<evidence type="ECO:0000256" key="1">
    <source>
        <dbReference type="SAM" id="Phobius"/>
    </source>
</evidence>
<keyword evidence="1" id="KW-1133">Transmembrane helix</keyword>
<keyword evidence="1" id="KW-0472">Membrane</keyword>
<keyword evidence="1" id="KW-0812">Transmembrane</keyword>
<sequence length="95" mass="10350">MLLICPGIHPPELTESFLDGVLENWKNQQQLGELLIFPTQDYPAYSSLDIFNFIDQNHPKSAIIIIAFSAGVVGAIGAALAWQQLGGGNSRIDCH</sequence>
<name>A0A6J7ZQA4_PLARU</name>
<reference evidence="2" key="1">
    <citation type="submission" date="2020-05" db="EMBL/GenBank/DDBJ databases">
        <authorList>
            <consortium name="Genoscope - CEA"/>
            <person name="William W."/>
        </authorList>
    </citation>
    <scope>NUCLEOTIDE SEQUENCE [LARGE SCALE GENOMIC DNA]</scope>
    <source>
        <strain evidence="2">PCC 7821</strain>
    </source>
</reference>
<keyword evidence="3" id="KW-1185">Reference proteome</keyword>
<dbReference type="AlphaFoldDB" id="A0A6J7ZQA4"/>
<dbReference type="EMBL" id="CZCZ02000014">
    <property type="protein sequence ID" value="CAC5344499.1"/>
    <property type="molecule type" value="Genomic_DNA"/>
</dbReference>
<gene>
    <name evidence="2" type="ORF">PLAN_40914</name>
</gene>